<evidence type="ECO:0000256" key="2">
    <source>
        <dbReference type="ARBA" id="ARBA00022679"/>
    </source>
</evidence>
<dbReference type="CDD" id="cd07989">
    <property type="entry name" value="LPLAT_AGPAT-like"/>
    <property type="match status" value="1"/>
</dbReference>
<dbReference type="SUPFAM" id="SSF69593">
    <property type="entry name" value="Glycerol-3-phosphate (1)-acyltransferase"/>
    <property type="match status" value="1"/>
</dbReference>
<dbReference type="PANTHER" id="PTHR10434">
    <property type="entry name" value="1-ACYL-SN-GLYCEROL-3-PHOSPHATE ACYLTRANSFERASE"/>
    <property type="match status" value="1"/>
</dbReference>
<evidence type="ECO:0000256" key="3">
    <source>
        <dbReference type="ARBA" id="ARBA00023315"/>
    </source>
</evidence>
<evidence type="ECO:0000313" key="7">
    <source>
        <dbReference type="Proteomes" id="UP001244242"/>
    </source>
</evidence>
<name>A0ABT6VKX3_9GAMM</name>
<dbReference type="Proteomes" id="UP001244242">
    <property type="component" value="Unassembled WGS sequence"/>
</dbReference>
<evidence type="ECO:0000256" key="1">
    <source>
        <dbReference type="ARBA" id="ARBA00005189"/>
    </source>
</evidence>
<comment type="pathway">
    <text evidence="1">Lipid metabolism.</text>
</comment>
<dbReference type="Pfam" id="PF01553">
    <property type="entry name" value="Acyltransferase"/>
    <property type="match status" value="1"/>
</dbReference>
<keyword evidence="7" id="KW-1185">Reference proteome</keyword>
<comment type="caution">
    <text evidence="6">The sequence shown here is derived from an EMBL/GenBank/DDBJ whole genome shotgun (WGS) entry which is preliminary data.</text>
</comment>
<reference evidence="6 7" key="1">
    <citation type="submission" date="2023-04" db="EMBL/GenBank/DDBJ databases">
        <title>Halomonas strains isolated from rhizosphere soil.</title>
        <authorList>
            <person name="Xu L."/>
            <person name="Sun J.-Q."/>
        </authorList>
    </citation>
    <scope>NUCLEOTIDE SEQUENCE [LARGE SCALE GENOMIC DNA]</scope>
    <source>
        <strain evidence="6 7">LN1S58</strain>
    </source>
</reference>
<accession>A0ABT6VKX3</accession>
<gene>
    <name evidence="6" type="ORF">QLQ84_12565</name>
</gene>
<protein>
    <submittedName>
        <fullName evidence="6">Lysophospholipid acyltransferase family protein</fullName>
    </submittedName>
</protein>
<evidence type="ECO:0000259" key="5">
    <source>
        <dbReference type="SMART" id="SM00563"/>
    </source>
</evidence>
<keyword evidence="4" id="KW-1133">Transmembrane helix</keyword>
<dbReference type="EMBL" id="JASCQO010000038">
    <property type="protein sequence ID" value="MDI5934620.1"/>
    <property type="molecule type" value="Genomic_DNA"/>
</dbReference>
<organism evidence="6 7">
    <name type="scientific">Halomonas kalidii</name>
    <dbReference type="NCBI Taxonomy" id="3043293"/>
    <lineage>
        <taxon>Bacteria</taxon>
        <taxon>Pseudomonadati</taxon>
        <taxon>Pseudomonadota</taxon>
        <taxon>Gammaproteobacteria</taxon>
        <taxon>Oceanospirillales</taxon>
        <taxon>Halomonadaceae</taxon>
        <taxon>Halomonas</taxon>
    </lineage>
</organism>
<dbReference type="GO" id="GO:0016746">
    <property type="term" value="F:acyltransferase activity"/>
    <property type="evidence" value="ECO:0007669"/>
    <property type="project" value="UniProtKB-KW"/>
</dbReference>
<evidence type="ECO:0000313" key="6">
    <source>
        <dbReference type="EMBL" id="MDI5934620.1"/>
    </source>
</evidence>
<proteinExistence type="predicted"/>
<dbReference type="SMART" id="SM00563">
    <property type="entry name" value="PlsC"/>
    <property type="match status" value="1"/>
</dbReference>
<keyword evidence="4" id="KW-0472">Membrane</keyword>
<keyword evidence="4" id="KW-0812">Transmembrane</keyword>
<feature type="transmembrane region" description="Helical" evidence="4">
    <location>
        <begin position="12"/>
        <end position="34"/>
    </location>
</feature>
<dbReference type="PANTHER" id="PTHR10434:SF66">
    <property type="entry name" value="PHOSPHOLIPID_GLYCEROL ACYLTRANSFERASE DOMAIN-CONTAINING PROTEIN"/>
    <property type="match status" value="1"/>
</dbReference>
<evidence type="ECO:0000256" key="4">
    <source>
        <dbReference type="SAM" id="Phobius"/>
    </source>
</evidence>
<keyword evidence="3 6" id="KW-0012">Acyltransferase</keyword>
<dbReference type="InterPro" id="IPR002123">
    <property type="entry name" value="Plipid/glycerol_acylTrfase"/>
</dbReference>
<keyword evidence="2" id="KW-0808">Transferase</keyword>
<sequence>MNLHRWWRGLGTALSFVAFGIGGLFIGLVVAPLLSACVRDDERRQYLARCLIQRCFRAFIALMQGLGVLDYRFERQERLQRPGLLVLANHPSLIDVIFLLAHMPHADCIVKGRLASNPFTRGPVRAAGYITNDEPEAVLEAAGESLRKGNSLILFPEGTRTTPQRPIKFRRGGANIALRTGTAITPVLIRCTPTTLTKGEPWYHIPASRVRMELRVLDDLPIDDDNQQPTGQLARQLTHRLSNHFNRELEQLHHERDTRRSVD</sequence>
<feature type="domain" description="Phospholipid/glycerol acyltransferase" evidence="5">
    <location>
        <begin position="84"/>
        <end position="192"/>
    </location>
</feature>
<dbReference type="RefSeq" id="WP_282722097.1">
    <property type="nucleotide sequence ID" value="NZ_JASCQO010000038.1"/>
</dbReference>